<evidence type="ECO:0000313" key="2">
    <source>
        <dbReference type="EMBL" id="TBO30036.1"/>
    </source>
</evidence>
<dbReference type="NCBIfam" id="TIGR02595">
    <property type="entry name" value="PEP_CTERM"/>
    <property type="match status" value="1"/>
</dbReference>
<gene>
    <name evidence="2" type="ORF">EYS42_09980</name>
</gene>
<feature type="chain" id="PRO_5020773161" evidence="1">
    <location>
        <begin position="21"/>
        <end position="216"/>
    </location>
</feature>
<comment type="caution">
    <text evidence="2">The sequence shown here is derived from an EMBL/GenBank/DDBJ whole genome shotgun (WGS) entry which is preliminary data.</text>
</comment>
<reference evidence="2 3" key="1">
    <citation type="submission" date="2019-02" db="EMBL/GenBank/DDBJ databases">
        <title>Aquabacterium sp. strain KMB7.</title>
        <authorList>
            <person name="Chen W.-M."/>
        </authorList>
    </citation>
    <scope>NUCLEOTIDE SEQUENCE [LARGE SCALE GENOMIC DNA]</scope>
    <source>
        <strain evidence="2 3">KMB7</strain>
    </source>
</reference>
<evidence type="ECO:0000256" key="1">
    <source>
        <dbReference type="SAM" id="SignalP"/>
    </source>
</evidence>
<dbReference type="OrthoDB" id="8562701at2"/>
<dbReference type="Proteomes" id="UP000292120">
    <property type="component" value="Unassembled WGS sequence"/>
</dbReference>
<dbReference type="EMBL" id="SIXI01000004">
    <property type="protein sequence ID" value="TBO30036.1"/>
    <property type="molecule type" value="Genomic_DNA"/>
</dbReference>
<dbReference type="RefSeq" id="WP_130968030.1">
    <property type="nucleotide sequence ID" value="NZ_SIXI01000004.1"/>
</dbReference>
<proteinExistence type="predicted"/>
<keyword evidence="3" id="KW-1185">Reference proteome</keyword>
<dbReference type="AlphaFoldDB" id="A0A4Q9GXC2"/>
<accession>A0A4Q9GXC2</accession>
<name>A0A4Q9GXC2_9BURK</name>
<sequence>MKRQFGMALLAATLGANVQAAPIDSASAPFAGTVIDFNQFDGLITSGPLSLGHGITLTSTPNVEVGANAQALGTNGTWTVLGDGIHRDGTFLATRFVSPRGELGFSFAAPAQRVGAFFNQNQVAGITNRLTLLAYDADGNVLETQTVSIDTDEFGYDEGRFLGFQRATADIHGFAVADGTFVMDNLTVSAVPEPQALALLMAGVGVTWVAARRRTG</sequence>
<protein>
    <submittedName>
        <fullName evidence="2">PEP-CTERM sorting domain-containing protein</fullName>
    </submittedName>
</protein>
<evidence type="ECO:0000313" key="3">
    <source>
        <dbReference type="Proteomes" id="UP000292120"/>
    </source>
</evidence>
<keyword evidence="1" id="KW-0732">Signal</keyword>
<dbReference type="InterPro" id="IPR013424">
    <property type="entry name" value="Ice-binding_C"/>
</dbReference>
<organism evidence="2 3">
    <name type="scientific">Aquabacterium lacunae</name>
    <dbReference type="NCBI Taxonomy" id="2528630"/>
    <lineage>
        <taxon>Bacteria</taxon>
        <taxon>Pseudomonadati</taxon>
        <taxon>Pseudomonadota</taxon>
        <taxon>Betaproteobacteria</taxon>
        <taxon>Burkholderiales</taxon>
        <taxon>Aquabacterium</taxon>
    </lineage>
</organism>
<feature type="signal peptide" evidence="1">
    <location>
        <begin position="1"/>
        <end position="20"/>
    </location>
</feature>